<dbReference type="Pfam" id="PF13318">
    <property type="entry name" value="AtzG-like"/>
    <property type="match status" value="1"/>
</dbReference>
<accession>A0A1V2GYR2</accession>
<comment type="caution">
    <text evidence="1">The sequence shown here is derived from an EMBL/GenBank/DDBJ whole genome shotgun (WGS) entry which is preliminary data.</text>
</comment>
<evidence type="ECO:0000313" key="1">
    <source>
        <dbReference type="EMBL" id="ONG50368.1"/>
    </source>
</evidence>
<dbReference type="AlphaFoldDB" id="A0A1V2GYR2"/>
<proteinExistence type="predicted"/>
<gene>
    <name evidence="1" type="ORF">BKE38_18505</name>
</gene>
<dbReference type="EMBL" id="MLCO01000191">
    <property type="protein sequence ID" value="ONG50368.1"/>
    <property type="molecule type" value="Genomic_DNA"/>
</dbReference>
<dbReference type="OrthoDB" id="7933911at2"/>
<name>A0A1V2GYR2_9PROT</name>
<sequence>MTDEELDRLIEAQAVLLGLGLHPEWREAVRANLQVTLRFGAMVEAFDLPDEAEPAPVFSA</sequence>
<protein>
    <submittedName>
        <fullName evidence="1">DUF4089 domain-containing protein</fullName>
    </submittedName>
</protein>
<keyword evidence="2" id="KW-1185">Reference proteome</keyword>
<organism evidence="1 2">
    <name type="scientific">Teichococcus deserti</name>
    <dbReference type="NCBI Taxonomy" id="1817963"/>
    <lineage>
        <taxon>Bacteria</taxon>
        <taxon>Pseudomonadati</taxon>
        <taxon>Pseudomonadota</taxon>
        <taxon>Alphaproteobacteria</taxon>
        <taxon>Acetobacterales</taxon>
        <taxon>Roseomonadaceae</taxon>
        <taxon>Roseomonas</taxon>
    </lineage>
</organism>
<dbReference type="InterPro" id="IPR025148">
    <property type="entry name" value="AtzG-like"/>
</dbReference>
<dbReference type="Proteomes" id="UP000188879">
    <property type="component" value="Unassembled WGS sequence"/>
</dbReference>
<reference evidence="1 2" key="1">
    <citation type="submission" date="2016-10" db="EMBL/GenBank/DDBJ databases">
        <title>Draft Genome sequence of Roseomonas sp. strain M3.</title>
        <authorList>
            <person name="Subhash Y."/>
            <person name="Lee S."/>
        </authorList>
    </citation>
    <scope>NUCLEOTIDE SEQUENCE [LARGE SCALE GENOMIC DNA]</scope>
    <source>
        <strain evidence="1 2">M3</strain>
    </source>
</reference>
<evidence type="ECO:0000313" key="2">
    <source>
        <dbReference type="Proteomes" id="UP000188879"/>
    </source>
</evidence>
<dbReference type="RefSeq" id="WP_076958797.1">
    <property type="nucleotide sequence ID" value="NZ_MLCO01000191.1"/>
</dbReference>